<feature type="domain" description="POPLD" evidence="1">
    <location>
        <begin position="44"/>
        <end position="134"/>
    </location>
</feature>
<dbReference type="PANTHER" id="PTHR22731">
    <property type="entry name" value="RIBONUCLEASES P/MRP PROTEIN SUBUNIT POP1"/>
    <property type="match status" value="1"/>
</dbReference>
<dbReference type="InterPro" id="IPR012590">
    <property type="entry name" value="POPLD_dom"/>
</dbReference>
<sequence>MTDSELNKLKGQSLGPITATPAKIPLLVVMRNGGSGRSDTLSGCELIIPCGFGMDFWVALQLRTARASGMRDDLTAHLEASRFHFPTDLVDSQSGLEDIKRMQSEHEAKYERRPHNRRVLYWDKLSIKYPFTFEYEELVNDWLAAKV</sequence>
<dbReference type="GO" id="GO:0001682">
    <property type="term" value="P:tRNA 5'-leader removal"/>
    <property type="evidence" value="ECO:0007669"/>
    <property type="project" value="InterPro"/>
</dbReference>
<evidence type="ECO:0000313" key="2">
    <source>
        <dbReference type="Proteomes" id="UP000035642"/>
    </source>
</evidence>
<dbReference type="InterPro" id="IPR039182">
    <property type="entry name" value="Pop1"/>
</dbReference>
<protein>
    <submittedName>
        <fullName evidence="3">POPLD domain-containing protein</fullName>
    </submittedName>
</protein>
<dbReference type="Pfam" id="PF08170">
    <property type="entry name" value="POPLD"/>
    <property type="match status" value="1"/>
</dbReference>
<evidence type="ECO:0000259" key="1">
    <source>
        <dbReference type="Pfam" id="PF08170"/>
    </source>
</evidence>
<dbReference type="STRING" id="6313.A0A0K0DDR3"/>
<dbReference type="PANTHER" id="PTHR22731:SF3">
    <property type="entry name" value="RIBONUCLEASES P_MRP PROTEIN SUBUNIT POP1"/>
    <property type="match status" value="1"/>
</dbReference>
<dbReference type="GO" id="GO:0000172">
    <property type="term" value="C:ribonuclease MRP complex"/>
    <property type="evidence" value="ECO:0007669"/>
    <property type="project" value="InterPro"/>
</dbReference>
<accession>A0A0K0DDR3</accession>
<keyword evidence="2" id="KW-1185">Reference proteome</keyword>
<dbReference type="Proteomes" id="UP000035642">
    <property type="component" value="Unassembled WGS sequence"/>
</dbReference>
<reference evidence="2" key="1">
    <citation type="submission" date="2012-09" db="EMBL/GenBank/DDBJ databases">
        <authorList>
            <person name="Martin A.A."/>
        </authorList>
    </citation>
    <scope>NUCLEOTIDE SEQUENCE</scope>
</reference>
<organism evidence="2 3">
    <name type="scientific">Angiostrongylus cantonensis</name>
    <name type="common">Rat lungworm</name>
    <dbReference type="NCBI Taxonomy" id="6313"/>
    <lineage>
        <taxon>Eukaryota</taxon>
        <taxon>Metazoa</taxon>
        <taxon>Ecdysozoa</taxon>
        <taxon>Nematoda</taxon>
        <taxon>Chromadorea</taxon>
        <taxon>Rhabditida</taxon>
        <taxon>Rhabditina</taxon>
        <taxon>Rhabditomorpha</taxon>
        <taxon>Strongyloidea</taxon>
        <taxon>Metastrongylidae</taxon>
        <taxon>Angiostrongylus</taxon>
    </lineage>
</organism>
<name>A0A0K0DDR3_ANGCA</name>
<proteinExistence type="predicted"/>
<reference evidence="3" key="2">
    <citation type="submission" date="2017-02" db="UniProtKB">
        <authorList>
            <consortium name="WormBaseParasite"/>
        </authorList>
    </citation>
    <scope>IDENTIFICATION</scope>
</reference>
<dbReference type="WBParaSite" id="ACAC_0000890001-mRNA-1">
    <property type="protein sequence ID" value="ACAC_0000890001-mRNA-1"/>
    <property type="gene ID" value="ACAC_0000890001"/>
</dbReference>
<dbReference type="GO" id="GO:0005655">
    <property type="term" value="C:nucleolar ribonuclease P complex"/>
    <property type="evidence" value="ECO:0007669"/>
    <property type="project" value="InterPro"/>
</dbReference>
<dbReference type="AlphaFoldDB" id="A0A0K0DDR3"/>
<evidence type="ECO:0000313" key="3">
    <source>
        <dbReference type="WBParaSite" id="ACAC_0000890001-mRNA-1"/>
    </source>
</evidence>